<name>L7JRF2_TRAHO</name>
<dbReference type="AlphaFoldDB" id="L7JRF2"/>
<sequence>VLYINIGYALRMVHFLSLFLLFIISSAGGDSMIDTIASVDEYMDLDLFLVTVMICDGVDQVDLLHRPSKTSLVDIKKRTNELLDQLGVKRYDVSKHQSSTQYFLDHMINLQKKRTKKIRR</sequence>
<dbReference type="InParanoid" id="L7JRF2"/>
<evidence type="ECO:0000256" key="1">
    <source>
        <dbReference type="SAM" id="SignalP"/>
    </source>
</evidence>
<feature type="chain" id="PRO_5003978762" evidence="1">
    <location>
        <begin position="30"/>
        <end position="120"/>
    </location>
</feature>
<reference evidence="2 3" key="1">
    <citation type="journal article" date="2012" name="PLoS Pathog.">
        <title>The genome of the obligate intracellular parasite Trachipleistophora hominis: new insights into microsporidian genome dynamics and reductive evolution.</title>
        <authorList>
            <person name="Heinz E."/>
            <person name="Williams T.A."/>
            <person name="Nakjang S."/>
            <person name="Noel C.J."/>
            <person name="Swan D.C."/>
            <person name="Goldberg A.V."/>
            <person name="Harris S.R."/>
            <person name="Weinmaier T."/>
            <person name="Markert S."/>
            <person name="Becher D."/>
            <person name="Bernhardt J."/>
            <person name="Dagan T."/>
            <person name="Hacker C."/>
            <person name="Lucocq J.M."/>
            <person name="Schweder T."/>
            <person name="Rattei T."/>
            <person name="Hall N."/>
            <person name="Hirt R.P."/>
            <person name="Embley T.M."/>
        </authorList>
    </citation>
    <scope>NUCLEOTIDE SEQUENCE [LARGE SCALE GENOMIC DNA]</scope>
</reference>
<protein>
    <submittedName>
        <fullName evidence="2">Uncharacterized protein</fullName>
    </submittedName>
</protein>
<gene>
    <name evidence="2" type="ORF">THOM_3235</name>
</gene>
<dbReference type="HOGENOM" id="CLU_2055398_0_0_1"/>
<dbReference type="VEuPathDB" id="MicrosporidiaDB:THOM_3235"/>
<evidence type="ECO:0000313" key="3">
    <source>
        <dbReference type="Proteomes" id="UP000011185"/>
    </source>
</evidence>
<dbReference type="EMBL" id="JH994100">
    <property type="protein sequence ID" value="ELQ73860.1"/>
    <property type="molecule type" value="Genomic_DNA"/>
</dbReference>
<organism evidence="2 3">
    <name type="scientific">Trachipleistophora hominis</name>
    <name type="common">Microsporidian parasite</name>
    <dbReference type="NCBI Taxonomy" id="72359"/>
    <lineage>
        <taxon>Eukaryota</taxon>
        <taxon>Fungi</taxon>
        <taxon>Fungi incertae sedis</taxon>
        <taxon>Microsporidia</taxon>
        <taxon>Pleistophoridae</taxon>
        <taxon>Trachipleistophora</taxon>
    </lineage>
</organism>
<accession>L7JRF2</accession>
<feature type="non-terminal residue" evidence="2">
    <location>
        <position position="1"/>
    </location>
</feature>
<dbReference type="Proteomes" id="UP000011185">
    <property type="component" value="Unassembled WGS sequence"/>
</dbReference>
<keyword evidence="1" id="KW-0732">Signal</keyword>
<proteinExistence type="predicted"/>
<feature type="signal peptide" evidence="1">
    <location>
        <begin position="1"/>
        <end position="29"/>
    </location>
</feature>
<evidence type="ECO:0000313" key="2">
    <source>
        <dbReference type="EMBL" id="ELQ73860.1"/>
    </source>
</evidence>
<keyword evidence="3" id="KW-1185">Reference proteome</keyword>